<dbReference type="EC" id="2.3.1.-" evidence="3"/>
<accession>A0ABV3ZBH6</accession>
<dbReference type="Gene3D" id="3.40.630.30">
    <property type="match status" value="1"/>
</dbReference>
<reference evidence="3 4" key="1">
    <citation type="submission" date="2023-07" db="EMBL/GenBank/DDBJ databases">
        <authorList>
            <person name="Lian W.-H."/>
        </authorList>
    </citation>
    <scope>NUCLEOTIDE SEQUENCE [LARGE SCALE GENOMIC DNA]</scope>
    <source>
        <strain evidence="3 4">SYSU DXS3180</strain>
    </source>
</reference>
<evidence type="ECO:0000313" key="3">
    <source>
        <dbReference type="EMBL" id="MEX6687221.1"/>
    </source>
</evidence>
<dbReference type="RefSeq" id="WP_369328625.1">
    <property type="nucleotide sequence ID" value="NZ_JAULBC010000002.1"/>
</dbReference>
<dbReference type="InterPro" id="IPR045057">
    <property type="entry name" value="Gcn5-rel_NAT"/>
</dbReference>
<keyword evidence="4" id="KW-1185">Reference proteome</keyword>
<name>A0ABV3ZBH6_9BACT</name>
<dbReference type="SUPFAM" id="SSF55729">
    <property type="entry name" value="Acyl-CoA N-acyltransferases (Nat)"/>
    <property type="match status" value="1"/>
</dbReference>
<keyword evidence="3" id="KW-0012">Acyltransferase</keyword>
<dbReference type="GO" id="GO:0016746">
    <property type="term" value="F:acyltransferase activity"/>
    <property type="evidence" value="ECO:0007669"/>
    <property type="project" value="UniProtKB-KW"/>
</dbReference>
<keyword evidence="3" id="KW-0808">Transferase</keyword>
<proteinExistence type="predicted"/>
<dbReference type="Proteomes" id="UP001560573">
    <property type="component" value="Unassembled WGS sequence"/>
</dbReference>
<dbReference type="InterPro" id="IPR000182">
    <property type="entry name" value="GNAT_dom"/>
</dbReference>
<evidence type="ECO:0000259" key="1">
    <source>
        <dbReference type="PROSITE" id="PS51186"/>
    </source>
</evidence>
<feature type="domain" description="N-acetyltransferase" evidence="2">
    <location>
        <begin position="8"/>
        <end position="95"/>
    </location>
</feature>
<gene>
    <name evidence="3" type="ORF">QTN47_06930</name>
</gene>
<dbReference type="CDD" id="cd04301">
    <property type="entry name" value="NAT_SF"/>
    <property type="match status" value="1"/>
</dbReference>
<dbReference type="PROSITE" id="PS51186">
    <property type="entry name" value="GNAT"/>
    <property type="match status" value="1"/>
</dbReference>
<dbReference type="PANTHER" id="PTHR31435:SF10">
    <property type="entry name" value="BSR4717 PROTEIN"/>
    <property type="match status" value="1"/>
</dbReference>
<evidence type="ECO:0000313" key="4">
    <source>
        <dbReference type="Proteomes" id="UP001560573"/>
    </source>
</evidence>
<evidence type="ECO:0000259" key="2">
    <source>
        <dbReference type="PROSITE" id="PS51729"/>
    </source>
</evidence>
<comment type="caution">
    <text evidence="3">The sequence shown here is derived from an EMBL/GenBank/DDBJ whole genome shotgun (WGS) entry which is preliminary data.</text>
</comment>
<dbReference type="PROSITE" id="PS51729">
    <property type="entry name" value="GNAT_YJDJ"/>
    <property type="match status" value="1"/>
</dbReference>
<organism evidence="3 4">
    <name type="scientific">Danxiaibacter flavus</name>
    <dbReference type="NCBI Taxonomy" id="3049108"/>
    <lineage>
        <taxon>Bacteria</taxon>
        <taxon>Pseudomonadati</taxon>
        <taxon>Bacteroidota</taxon>
        <taxon>Chitinophagia</taxon>
        <taxon>Chitinophagales</taxon>
        <taxon>Chitinophagaceae</taxon>
        <taxon>Danxiaibacter</taxon>
    </lineage>
</organism>
<dbReference type="EMBL" id="JAULBC010000002">
    <property type="protein sequence ID" value="MEX6687221.1"/>
    <property type="molecule type" value="Genomic_DNA"/>
</dbReference>
<dbReference type="PANTHER" id="PTHR31435">
    <property type="entry name" value="PROTEIN NATD1"/>
    <property type="match status" value="1"/>
</dbReference>
<dbReference type="Pfam" id="PF14542">
    <property type="entry name" value="Acetyltransf_CG"/>
    <property type="match status" value="1"/>
</dbReference>
<protein>
    <submittedName>
        <fullName evidence="3">GNAT family N-acetyltransferase</fullName>
        <ecNumber evidence="3">2.3.1.-</ecNumber>
    </submittedName>
</protein>
<dbReference type="InterPro" id="IPR016181">
    <property type="entry name" value="Acyl_CoA_acyltransferase"/>
</dbReference>
<feature type="domain" description="N-acetyltransferase" evidence="1">
    <location>
        <begin position="1"/>
        <end position="96"/>
    </location>
</feature>
<dbReference type="InterPro" id="IPR031165">
    <property type="entry name" value="GNAT_YJDJ"/>
</dbReference>
<sequence>MVEIALQLDEKQHGAFTANEGDEQIGEMVVSIKNDELTVYHTEVAPKAEGKGVAKSLLDTMVKYARENALKVIPLCPYVHLQFRRHESDYADLWKK</sequence>